<feature type="region of interest" description="Disordered" evidence="14">
    <location>
        <begin position="303"/>
        <end position="325"/>
    </location>
</feature>
<evidence type="ECO:0000256" key="9">
    <source>
        <dbReference type="ARBA" id="ARBA00022842"/>
    </source>
</evidence>
<evidence type="ECO:0000256" key="7">
    <source>
        <dbReference type="ARBA" id="ARBA00022741"/>
    </source>
</evidence>
<feature type="non-terminal residue" evidence="16">
    <location>
        <position position="1"/>
    </location>
</feature>
<dbReference type="InterPro" id="IPR003959">
    <property type="entry name" value="ATPase_AAA_core"/>
</dbReference>
<dbReference type="GO" id="GO:0033314">
    <property type="term" value="P:mitotic DNA replication checkpoint signaling"/>
    <property type="evidence" value="ECO:0007669"/>
    <property type="project" value="TreeGrafter"/>
</dbReference>
<dbReference type="Gene3D" id="2.30.30.490">
    <property type="match status" value="1"/>
</dbReference>
<comment type="subunit">
    <text evidence="13">ORC is composed of six subunits.</text>
</comment>
<proteinExistence type="inferred from homology"/>
<dbReference type="PANTHER" id="PTHR10763:SF23">
    <property type="entry name" value="ORIGIN RECOGNITION COMPLEX SUBUNIT 1"/>
    <property type="match status" value="1"/>
</dbReference>
<feature type="region of interest" description="Disordered" evidence="14">
    <location>
        <begin position="402"/>
        <end position="475"/>
    </location>
</feature>
<dbReference type="GO" id="GO:0046872">
    <property type="term" value="F:metal ion binding"/>
    <property type="evidence" value="ECO:0007669"/>
    <property type="project" value="UniProtKB-KW"/>
</dbReference>
<dbReference type="GO" id="GO:0005524">
    <property type="term" value="F:ATP binding"/>
    <property type="evidence" value="ECO:0007669"/>
    <property type="project" value="UniProtKB-KW"/>
</dbReference>
<evidence type="ECO:0000256" key="11">
    <source>
        <dbReference type="ARBA" id="ARBA00023242"/>
    </source>
</evidence>
<dbReference type="Pfam" id="PF01426">
    <property type="entry name" value="BAH"/>
    <property type="match status" value="1"/>
</dbReference>
<feature type="region of interest" description="Disordered" evidence="14">
    <location>
        <begin position="355"/>
        <end position="375"/>
    </location>
</feature>
<dbReference type="GO" id="GO:0003688">
    <property type="term" value="F:DNA replication origin binding"/>
    <property type="evidence" value="ECO:0007669"/>
    <property type="project" value="TreeGrafter"/>
</dbReference>
<keyword evidence="4" id="KW-0597">Phosphoprotein</keyword>
<dbReference type="EMBL" id="VZSR01000245">
    <property type="protein sequence ID" value="NWZ34092.1"/>
    <property type="molecule type" value="Genomic_DNA"/>
</dbReference>
<keyword evidence="5 13" id="KW-0235">DNA replication</keyword>
<evidence type="ECO:0000256" key="3">
    <source>
        <dbReference type="ARBA" id="ARBA00019081"/>
    </source>
</evidence>
<keyword evidence="6" id="KW-0479">Metal-binding</keyword>
<dbReference type="Pfam" id="PF09079">
    <property type="entry name" value="WHD_Cdc6"/>
    <property type="match status" value="1"/>
</dbReference>
<dbReference type="GO" id="GO:0003682">
    <property type="term" value="F:chromatin binding"/>
    <property type="evidence" value="ECO:0007669"/>
    <property type="project" value="InterPro"/>
</dbReference>
<sequence length="861" mass="96728">MNTRQQSKLIYSWYGKPLSSDRKLRTSQYKGILITSESTKTETCIQLGDFILVEGMNADQPYVAQLMDLYEDGAQHKRAVVQWFCRLEEIPQNKRKLLKREISAQEVFFDQILGYDTDIAAETIIKSIMVLPLHLGEELPIVTLNKEQTFYVKQSWDGKCFKVLSPDTFSKLKEANKKKGVITNSSKAFIPSDTLTPVKKETESVLWSATKPKNADMEIESKHSASKSSLAKDRHSQRVANNDIKTPTARKKLELNSPTRSKGRLLGCEVLGLLDDDCDAIAPLPSATKRKVKFTSDVLGSPPKIPCSNDKPKSTSETVEQHQSFSDTMQLSPYTKIKDFSEKYKNLHEKGDILSPVGYKKPSSQSLVMTPRSRRTCAQKTSALIAEQISLLKSHGKLAAEEDVLSGSDSSYSSSSEEEEDDEVPCTPEKKAKSSRIFSTPKSSRKSAVHTPAKTLKKTPLQGTPRTPRNATPEIPRRFQAAQEPANVLEEARLRLHVSAVPESLPCREEEFQDIYNFVESKLIDGTGGCMYISGVPGTGKTATVHEVIRSLQQAAENDELPPFQFVEINGMKLTDPHQAYVQILEFLTGQKVTATHAAVLLAKLFSTPGPKRKTTVLMVDELDLLWTRKQNVMYNLFDWPTQKHSKLIILAIANTMDLPERIMMNRVASRLGLTRMSFQPYTYKQLQQIISSRLKGVKAFEEDAVQLVSRKVAALSGDARRCLDICRRATEICEFARQKRAPEIVRMAHVTEAIDEMFSSPYVNAIRNASLHEQIFLKAILAEFHRAGVEEATVQQIYHHHVALCRMEGLQSPTVSEIMAICSRLGACRLLLVEASSKYLHMRVRLNLGQDDVMYALREE</sequence>
<keyword evidence="17" id="KW-1185">Reference proteome</keyword>
<comment type="caution">
    <text evidence="16">The sequence shown here is derived from an EMBL/GenBank/DDBJ whole genome shotgun (WGS) entry which is preliminary data.</text>
</comment>
<name>A0A7K7LUC5_9PASS</name>
<dbReference type="FunFam" id="2.30.30.490:FF:000010">
    <property type="entry name" value="Origin recognition complex subunit 1"/>
    <property type="match status" value="1"/>
</dbReference>
<dbReference type="SMART" id="SM00439">
    <property type="entry name" value="BAH"/>
    <property type="match status" value="1"/>
</dbReference>
<dbReference type="GO" id="GO:0016887">
    <property type="term" value="F:ATP hydrolysis activity"/>
    <property type="evidence" value="ECO:0007669"/>
    <property type="project" value="InterPro"/>
</dbReference>
<dbReference type="Pfam" id="PF17872">
    <property type="entry name" value="AAA_lid_10"/>
    <property type="match status" value="1"/>
</dbReference>
<dbReference type="PANTHER" id="PTHR10763">
    <property type="entry name" value="CELL DIVISION CONTROL PROTEIN 6-RELATED"/>
    <property type="match status" value="1"/>
</dbReference>
<dbReference type="SMART" id="SM00382">
    <property type="entry name" value="AAA"/>
    <property type="match status" value="1"/>
</dbReference>
<dbReference type="InterPro" id="IPR003593">
    <property type="entry name" value="AAA+_ATPase"/>
</dbReference>
<dbReference type="GO" id="GO:0005664">
    <property type="term" value="C:nuclear origin of replication recognition complex"/>
    <property type="evidence" value="ECO:0007669"/>
    <property type="project" value="TreeGrafter"/>
</dbReference>
<evidence type="ECO:0000256" key="13">
    <source>
        <dbReference type="RuleBase" id="RU365058"/>
    </source>
</evidence>
<dbReference type="SUPFAM" id="SSF52540">
    <property type="entry name" value="P-loop containing nucleoside triphosphate hydrolases"/>
    <property type="match status" value="1"/>
</dbReference>
<feature type="domain" description="BAH" evidence="15">
    <location>
        <begin position="43"/>
        <end position="167"/>
    </location>
</feature>
<evidence type="ECO:0000256" key="6">
    <source>
        <dbReference type="ARBA" id="ARBA00022723"/>
    </source>
</evidence>
<dbReference type="Gene3D" id="3.40.50.300">
    <property type="entry name" value="P-loop containing nucleotide triphosphate hydrolases"/>
    <property type="match status" value="1"/>
</dbReference>
<dbReference type="InterPro" id="IPR036390">
    <property type="entry name" value="WH_DNA-bd_sf"/>
</dbReference>
<comment type="function">
    <text evidence="13">Component of the origin recognition complex (ORC) that binds origins of replication. DNA-binding is ATP-dependent, however specific DNA sequences that define origins of replication have not been identified so far. ORC is required to assemble the pre-replication complex necessary to initiate DNA replication.</text>
</comment>
<keyword evidence="11 13" id="KW-0539">Nucleus</keyword>
<dbReference type="InterPro" id="IPR043151">
    <property type="entry name" value="BAH_sf"/>
</dbReference>
<dbReference type="InterPro" id="IPR027417">
    <property type="entry name" value="P-loop_NTPase"/>
</dbReference>
<evidence type="ECO:0000256" key="12">
    <source>
        <dbReference type="ARBA" id="ARBA00046605"/>
    </source>
</evidence>
<keyword evidence="9" id="KW-0460">Magnesium</keyword>
<evidence type="ECO:0000256" key="4">
    <source>
        <dbReference type="ARBA" id="ARBA00022553"/>
    </source>
</evidence>
<dbReference type="InterPro" id="IPR041083">
    <property type="entry name" value="AAA_lid_10"/>
</dbReference>
<reference evidence="16 17" key="1">
    <citation type="submission" date="2019-09" db="EMBL/GenBank/DDBJ databases">
        <title>Bird 10,000 Genomes (B10K) Project - Family phase.</title>
        <authorList>
            <person name="Zhang G."/>
        </authorList>
    </citation>
    <scope>NUCLEOTIDE SEQUENCE [LARGE SCALE GENOMIC DNA]</scope>
    <source>
        <strain evidence="16">OUT-0037</strain>
        <tissue evidence="16">Liver</tissue>
    </source>
</reference>
<feature type="compositionally biased region" description="Low complexity" evidence="14">
    <location>
        <begin position="405"/>
        <end position="415"/>
    </location>
</feature>
<evidence type="ECO:0000256" key="10">
    <source>
        <dbReference type="ARBA" id="ARBA00023125"/>
    </source>
</evidence>
<keyword evidence="7 13" id="KW-0547">Nucleotide-binding</keyword>
<dbReference type="FunFam" id="3.40.50.300:FF:000199">
    <property type="entry name" value="Origin recognition complex subunit 1"/>
    <property type="match status" value="1"/>
</dbReference>
<dbReference type="PROSITE" id="PS51038">
    <property type="entry name" value="BAH"/>
    <property type="match status" value="1"/>
</dbReference>
<feature type="compositionally biased region" description="Polar residues" evidence="14">
    <location>
        <begin position="461"/>
        <end position="470"/>
    </location>
</feature>
<evidence type="ECO:0000256" key="1">
    <source>
        <dbReference type="ARBA" id="ARBA00004123"/>
    </source>
</evidence>
<dbReference type="GO" id="GO:0006270">
    <property type="term" value="P:DNA replication initiation"/>
    <property type="evidence" value="ECO:0007669"/>
    <property type="project" value="TreeGrafter"/>
</dbReference>
<dbReference type="Proteomes" id="UP000540762">
    <property type="component" value="Unassembled WGS sequence"/>
</dbReference>
<evidence type="ECO:0000259" key="15">
    <source>
        <dbReference type="PROSITE" id="PS51038"/>
    </source>
</evidence>
<evidence type="ECO:0000313" key="17">
    <source>
        <dbReference type="Proteomes" id="UP000540762"/>
    </source>
</evidence>
<evidence type="ECO:0000256" key="14">
    <source>
        <dbReference type="SAM" id="MobiDB-lite"/>
    </source>
</evidence>
<dbReference type="CDD" id="cd00009">
    <property type="entry name" value="AAA"/>
    <property type="match status" value="1"/>
</dbReference>
<feature type="non-terminal residue" evidence="16">
    <location>
        <position position="861"/>
    </location>
</feature>
<protein>
    <recommendedName>
        <fullName evidence="3 13">Origin recognition complex subunit 1</fullName>
    </recommendedName>
</protein>
<dbReference type="InterPro" id="IPR015163">
    <property type="entry name" value="Cdc6_C"/>
</dbReference>
<dbReference type="InterPro" id="IPR050311">
    <property type="entry name" value="ORC1/CDC6"/>
</dbReference>
<dbReference type="InterPro" id="IPR001025">
    <property type="entry name" value="BAH_dom"/>
</dbReference>
<evidence type="ECO:0000256" key="2">
    <source>
        <dbReference type="ARBA" id="ARBA00008398"/>
    </source>
</evidence>
<evidence type="ECO:0000256" key="5">
    <source>
        <dbReference type="ARBA" id="ARBA00022705"/>
    </source>
</evidence>
<organism evidence="16 17">
    <name type="scientific">Brachypodius melanocephalos</name>
    <name type="common">black-headed bulbul</name>
    <dbReference type="NCBI Taxonomy" id="3235156"/>
    <lineage>
        <taxon>Eukaryota</taxon>
        <taxon>Metazoa</taxon>
        <taxon>Chordata</taxon>
        <taxon>Craniata</taxon>
        <taxon>Vertebrata</taxon>
        <taxon>Euteleostomi</taxon>
        <taxon>Archelosauria</taxon>
        <taxon>Archosauria</taxon>
        <taxon>Dinosauria</taxon>
        <taxon>Saurischia</taxon>
        <taxon>Theropoda</taxon>
        <taxon>Coelurosauria</taxon>
        <taxon>Aves</taxon>
        <taxon>Neognathae</taxon>
        <taxon>Neoaves</taxon>
        <taxon>Telluraves</taxon>
        <taxon>Australaves</taxon>
        <taxon>Passeriformes</taxon>
        <taxon>Sylvioidea</taxon>
        <taxon>Pycnonotidae</taxon>
        <taxon>Brachypodius</taxon>
    </lineage>
</organism>
<dbReference type="FunFam" id="1.10.8.60:FF:000062">
    <property type="entry name" value="Origin recognition complex subunit 1"/>
    <property type="match status" value="1"/>
</dbReference>
<dbReference type="CDD" id="cd04719">
    <property type="entry name" value="BAH_Orc1p_animal"/>
    <property type="match status" value="1"/>
</dbReference>
<accession>A0A7K7LUC5</accession>
<dbReference type="AlphaFoldDB" id="A0A7K7LUC5"/>
<evidence type="ECO:0000256" key="8">
    <source>
        <dbReference type="ARBA" id="ARBA00022840"/>
    </source>
</evidence>
<comment type="similarity">
    <text evidence="2 13">Belongs to the ORC1 family.</text>
</comment>
<gene>
    <name evidence="16" type="primary">Orc1</name>
    <name evidence="16" type="ORF">BRAATR_R04500</name>
</gene>
<dbReference type="Pfam" id="PF00004">
    <property type="entry name" value="AAA"/>
    <property type="match status" value="1"/>
</dbReference>
<keyword evidence="8 13" id="KW-0067">ATP-binding</keyword>
<feature type="region of interest" description="Disordered" evidence="14">
    <location>
        <begin position="216"/>
        <end position="249"/>
    </location>
</feature>
<comment type="subunit">
    <text evidence="12">Component of ORC, a complex composed of at least 6 subunits: ORC1, ORC2, ORC3, ORC4, ORC5 and ORC6. ORC is regulated in a cell-cycle dependent manner. It is sequentially assembled at the exit from anaphase of mitosis and disassembled as cells enter S phase. Interacts with CDC6 and KAT7/HBO1. Interacts with LRWD1 predominantly during the G1 phase and with less affinity during mitosis, when phosphorylated.</text>
</comment>
<keyword evidence="10 13" id="KW-0238">DNA-binding</keyword>
<comment type="subcellular location">
    <subcellularLocation>
        <location evidence="1 13">Nucleus</location>
    </subcellularLocation>
</comment>
<feature type="compositionally biased region" description="Polar residues" evidence="14">
    <location>
        <begin position="315"/>
        <end position="325"/>
    </location>
</feature>
<dbReference type="SMART" id="SM01074">
    <property type="entry name" value="Cdc6_C"/>
    <property type="match status" value="1"/>
</dbReference>
<dbReference type="SUPFAM" id="SSF46785">
    <property type="entry name" value="Winged helix' DNA-binding domain"/>
    <property type="match status" value="1"/>
</dbReference>
<dbReference type="CDD" id="cd08768">
    <property type="entry name" value="Cdc6_C"/>
    <property type="match status" value="1"/>
</dbReference>
<evidence type="ECO:0000313" key="16">
    <source>
        <dbReference type="EMBL" id="NWZ34092.1"/>
    </source>
</evidence>